<keyword evidence="2" id="KW-0378">Hydrolase</keyword>
<dbReference type="OrthoDB" id="3261937at2759"/>
<evidence type="ECO:0000313" key="3">
    <source>
        <dbReference type="Proteomes" id="UP000799118"/>
    </source>
</evidence>
<proteinExistence type="predicted"/>
<reference evidence="2" key="1">
    <citation type="journal article" date="2019" name="Environ. Microbiol.">
        <title>Fungal ecological strategies reflected in gene transcription - a case study of two litter decomposers.</title>
        <authorList>
            <person name="Barbi F."/>
            <person name="Kohler A."/>
            <person name="Barry K."/>
            <person name="Baskaran P."/>
            <person name="Daum C."/>
            <person name="Fauchery L."/>
            <person name="Ihrmark K."/>
            <person name="Kuo A."/>
            <person name="LaButti K."/>
            <person name="Lipzen A."/>
            <person name="Morin E."/>
            <person name="Grigoriev I.V."/>
            <person name="Henrissat B."/>
            <person name="Lindahl B."/>
            <person name="Martin F."/>
        </authorList>
    </citation>
    <scope>NUCLEOTIDE SEQUENCE</scope>
    <source>
        <strain evidence="2">JB14</strain>
    </source>
</reference>
<dbReference type="GO" id="GO:0009277">
    <property type="term" value="C:fungal-type cell wall"/>
    <property type="evidence" value="ECO:0007669"/>
    <property type="project" value="TreeGrafter"/>
</dbReference>
<dbReference type="GO" id="GO:0016787">
    <property type="term" value="F:hydrolase activity"/>
    <property type="evidence" value="ECO:0007669"/>
    <property type="project" value="UniProtKB-KW"/>
</dbReference>
<dbReference type="Proteomes" id="UP000799118">
    <property type="component" value="Unassembled WGS sequence"/>
</dbReference>
<gene>
    <name evidence="2" type="ORF">BT96DRAFT_1069986</name>
</gene>
<organism evidence="2 3">
    <name type="scientific">Gymnopus androsaceus JB14</name>
    <dbReference type="NCBI Taxonomy" id="1447944"/>
    <lineage>
        <taxon>Eukaryota</taxon>
        <taxon>Fungi</taxon>
        <taxon>Dikarya</taxon>
        <taxon>Basidiomycota</taxon>
        <taxon>Agaricomycotina</taxon>
        <taxon>Agaricomycetes</taxon>
        <taxon>Agaricomycetidae</taxon>
        <taxon>Agaricales</taxon>
        <taxon>Marasmiineae</taxon>
        <taxon>Omphalotaceae</taxon>
        <taxon>Gymnopus</taxon>
    </lineage>
</organism>
<keyword evidence="3" id="KW-1185">Reference proteome</keyword>
<sequence length="175" mass="19391">MGLERDAHQFPDGILTIMLNKPSSTGGISTGAIDMVLLCKGLSTNVMVFPNSDYNSSSLTISGDDYIFTHTAIGADIVRYSWNFGQNWTNWTTWEDTTIVNTTFFADADLFWDGDHIMVQYWSAPALSSAHVVHADYGWSGLTHRVPQFIATGVFNEWGNNQGIANTFLQVRDGL</sequence>
<dbReference type="Pfam" id="PF26114">
    <property type="entry name" value="Ig_2_Mok13"/>
    <property type="match status" value="1"/>
</dbReference>
<dbReference type="InterPro" id="IPR058658">
    <property type="entry name" value="Mok11-13/Ags1-like_Ig_2"/>
</dbReference>
<dbReference type="GO" id="GO:0047657">
    <property type="term" value="F:alpha-1,3-glucan synthase activity"/>
    <property type="evidence" value="ECO:0007669"/>
    <property type="project" value="TreeGrafter"/>
</dbReference>
<name>A0A6A4GUT6_9AGAR</name>
<dbReference type="InterPro" id="IPR058655">
    <property type="entry name" value="Mok11-14/Ags1-like"/>
</dbReference>
<dbReference type="AlphaFoldDB" id="A0A6A4GUT6"/>
<protein>
    <submittedName>
        <fullName evidence="2">Modular protein with glycoside hydrolase family 13 and glycosyltransferase family 5 domains</fullName>
    </submittedName>
</protein>
<evidence type="ECO:0000259" key="1">
    <source>
        <dbReference type="Pfam" id="PF26114"/>
    </source>
</evidence>
<dbReference type="EMBL" id="ML769693">
    <property type="protein sequence ID" value="KAE9389511.1"/>
    <property type="molecule type" value="Genomic_DNA"/>
</dbReference>
<dbReference type="PANTHER" id="PTHR47182:SF3">
    <property type="entry name" value="CELL WALL ALPHA-1,3-GLUCAN SYNTHASE MOK14"/>
    <property type="match status" value="1"/>
</dbReference>
<feature type="domain" description="Mok11-13/Ags1-like second Ig-like beta-sandwich" evidence="1">
    <location>
        <begin position="45"/>
        <end position="139"/>
    </location>
</feature>
<evidence type="ECO:0000313" key="2">
    <source>
        <dbReference type="EMBL" id="KAE9389511.1"/>
    </source>
</evidence>
<accession>A0A6A4GUT6</accession>
<dbReference type="PANTHER" id="PTHR47182">
    <property type="entry name" value="CELL WALL ALPHA-1,3-GLUCAN SYNTHASE AGS1-RELATED"/>
    <property type="match status" value="1"/>
</dbReference>
<dbReference type="GO" id="GO:0070600">
    <property type="term" value="P:fungal-type cell wall (1-&gt;3)-alpha-glucan biosynthetic process"/>
    <property type="evidence" value="ECO:0007669"/>
    <property type="project" value="TreeGrafter"/>
</dbReference>